<dbReference type="InParanoid" id="A0A7M7IN02"/>
<dbReference type="GO" id="GO:0006108">
    <property type="term" value="P:malate metabolic process"/>
    <property type="evidence" value="ECO:0007669"/>
    <property type="project" value="InterPro"/>
</dbReference>
<sequence length="358" mass="40023">MNPSVVREASIGSQERCPRVVITEATSFIARSLAYRILSDEIFGADQEIVLSLYDSGEQAMLLQTVAIEITACAPNLLKDVVYSSDTSLAFAGADWVFFIGKSRDYNFSKSQELQDDPFFIESVLETKKMAIALEKFAKIDVKIITLGNTSARLISEYAPSIPKNNITGVTLVLQRLAASAIAKKTGRLPSDVKNLIIWGTNSRSVFPYCGHAKFSDEKSVINEICDDKWFKKTLPKLVEGVFRKCRYRISEALALAEHCKLLVQGTPPGEWTCMSVVSDGSYDVTPGHFFSFPLYCRDGNWEIVRDLYVEDYCKRIIKDIIVALDEKIEAALKICRRANVSSIVSRKSLRKSIIKIT</sequence>
<dbReference type="InterPro" id="IPR010945">
    <property type="entry name" value="Malate_DH_type2"/>
</dbReference>
<evidence type="ECO:0000313" key="4">
    <source>
        <dbReference type="EnsemblMetazoa" id="XP_016837901"/>
    </source>
</evidence>
<dbReference type="EnsemblMetazoa" id="XM_016982412">
    <property type="protein sequence ID" value="XP_016837901"/>
    <property type="gene ID" value="LOC103315828"/>
</dbReference>
<evidence type="ECO:0000256" key="2">
    <source>
        <dbReference type="ARBA" id="ARBA00023002"/>
    </source>
</evidence>
<proteinExistence type="inferred from homology"/>
<dbReference type="KEGG" id="nvi:103315828"/>
<dbReference type="Gene3D" id="3.90.110.10">
    <property type="entry name" value="Lactate dehydrogenase/glycoside hydrolase, family 4, C-terminal"/>
    <property type="match status" value="1"/>
</dbReference>
<feature type="domain" description="Lactate/malate dehydrogenase C-terminal" evidence="3">
    <location>
        <begin position="178"/>
        <end position="333"/>
    </location>
</feature>
<dbReference type="InterPro" id="IPR036291">
    <property type="entry name" value="NAD(P)-bd_dom_sf"/>
</dbReference>
<comment type="similarity">
    <text evidence="1">Belongs to the LDH/MDH superfamily. MDH type 2 family.</text>
</comment>
<dbReference type="Gene3D" id="3.40.50.720">
    <property type="entry name" value="NAD(P)-binding Rossmann-like Domain"/>
    <property type="match status" value="1"/>
</dbReference>
<dbReference type="InterPro" id="IPR022383">
    <property type="entry name" value="Lactate/malate_DH_C"/>
</dbReference>
<evidence type="ECO:0000313" key="5">
    <source>
        <dbReference type="Proteomes" id="UP000002358"/>
    </source>
</evidence>
<name>A0A7M7IN02_NASVI</name>
<dbReference type="GO" id="GO:0016615">
    <property type="term" value="F:malate dehydrogenase activity"/>
    <property type="evidence" value="ECO:0007669"/>
    <property type="project" value="InterPro"/>
</dbReference>
<dbReference type="OMA" id="ITACAPN"/>
<evidence type="ECO:0000259" key="3">
    <source>
        <dbReference type="Pfam" id="PF02866"/>
    </source>
</evidence>
<dbReference type="GO" id="GO:0016616">
    <property type="term" value="F:oxidoreductase activity, acting on the CH-OH group of donors, NAD or NADP as acceptor"/>
    <property type="evidence" value="ECO:0007669"/>
    <property type="project" value="InterPro"/>
</dbReference>
<dbReference type="Pfam" id="PF02866">
    <property type="entry name" value="Ldh_1_C"/>
    <property type="match status" value="1"/>
</dbReference>
<keyword evidence="2" id="KW-0560">Oxidoreductase</keyword>
<dbReference type="PANTHER" id="PTHR23382">
    <property type="entry name" value="MALATE DEHYDROGENASE"/>
    <property type="match status" value="1"/>
</dbReference>
<dbReference type="InterPro" id="IPR015955">
    <property type="entry name" value="Lactate_DH/Glyco_Ohase_4_C"/>
</dbReference>
<evidence type="ECO:0000256" key="1">
    <source>
        <dbReference type="ARBA" id="ARBA00009613"/>
    </source>
</evidence>
<keyword evidence="5" id="KW-1185">Reference proteome</keyword>
<gene>
    <name evidence="4" type="primary">103315828</name>
</gene>
<dbReference type="SUPFAM" id="SSF51735">
    <property type="entry name" value="NAD(P)-binding Rossmann-fold domains"/>
    <property type="match status" value="1"/>
</dbReference>
<organism evidence="4 5">
    <name type="scientific">Nasonia vitripennis</name>
    <name type="common">Parasitic wasp</name>
    <dbReference type="NCBI Taxonomy" id="7425"/>
    <lineage>
        <taxon>Eukaryota</taxon>
        <taxon>Metazoa</taxon>
        <taxon>Ecdysozoa</taxon>
        <taxon>Arthropoda</taxon>
        <taxon>Hexapoda</taxon>
        <taxon>Insecta</taxon>
        <taxon>Pterygota</taxon>
        <taxon>Neoptera</taxon>
        <taxon>Endopterygota</taxon>
        <taxon>Hymenoptera</taxon>
        <taxon>Apocrita</taxon>
        <taxon>Proctotrupomorpha</taxon>
        <taxon>Chalcidoidea</taxon>
        <taxon>Pteromalidae</taxon>
        <taxon>Pteromalinae</taxon>
        <taxon>Nasonia</taxon>
    </lineage>
</organism>
<dbReference type="SUPFAM" id="SSF56327">
    <property type="entry name" value="LDH C-terminal domain-like"/>
    <property type="match status" value="1"/>
</dbReference>
<dbReference type="AlphaFoldDB" id="A0A7M7IN02"/>
<dbReference type="OrthoDB" id="4069699at2759"/>
<accession>A0A7M7IN02</accession>
<reference evidence="4" key="1">
    <citation type="submission" date="2021-01" db="UniProtKB">
        <authorList>
            <consortium name="EnsemblMetazoa"/>
        </authorList>
    </citation>
    <scope>IDENTIFICATION</scope>
</reference>
<dbReference type="SMR" id="A0A7M7IN02"/>
<protein>
    <recommendedName>
        <fullName evidence="3">Lactate/malate dehydrogenase C-terminal domain-containing protein</fullName>
    </recommendedName>
</protein>
<dbReference type="Proteomes" id="UP000002358">
    <property type="component" value="Chromosome 1"/>
</dbReference>